<gene>
    <name evidence="2" type="ORF">GOC77_13965</name>
</gene>
<proteinExistence type="predicted"/>
<evidence type="ECO:0000313" key="3">
    <source>
        <dbReference type="Proteomes" id="UP000641625"/>
    </source>
</evidence>
<dbReference type="EMBL" id="WOWA01000007">
    <property type="protein sequence ID" value="NLV14369.1"/>
    <property type="molecule type" value="Genomic_DNA"/>
</dbReference>
<evidence type="ECO:0000313" key="2">
    <source>
        <dbReference type="EMBL" id="NLV14369.1"/>
    </source>
</evidence>
<name>A0A847UL36_HALAR</name>
<sequence>MSNNWTIRAVNDDGEPTDDSDIRLVGTATNSEAGGAFEDTDGDDVAELQRSAADMQGGDLRNAGRVGMEEALYARNNTGHSNRLSSRPLVSTQDRTITVGTDTDTIQEALNEIPLLLRHEFVIDIPDGTYDEDLLVPTVMHADTAGRSQQYDSDEGVSQNPWIQGNTSTPSNVTVNSISVASSQAAGPVIEGLQVTGIVPYDDEDAGVVVYGSQNFSFRHMSFAGCSASIGILAYSSAVTVREAVDFGTDDLTYGLKTKHNARLHVDTGPSNDPVTGSVTDYVIWIRGGSFVTHEGMTATGGSGTVWNEEGYVRETDTYKDMQSPQSSSDPGLAFGTWRQVSPDRPAKVTAQVTVETDGSSNGIIQINVDESGGTTPDYDLFVVADAGLGSGGQNSDSVTLHLPAGAQYQIQNGTDPNAANAISHVREFVL</sequence>
<reference evidence="2" key="1">
    <citation type="submission" date="2019-12" db="EMBL/GenBank/DDBJ databases">
        <title>Whole genome sequencing of Haloarcula argentinensis strain pws5.</title>
        <authorList>
            <person name="Verma D.K."/>
            <person name="Gopal K."/>
            <person name="Prasad E.S."/>
        </authorList>
    </citation>
    <scope>NUCLEOTIDE SEQUENCE</scope>
    <source>
        <strain evidence="2">Pws5</strain>
    </source>
</reference>
<dbReference type="Gene3D" id="2.160.20.10">
    <property type="entry name" value="Single-stranded right-handed beta-helix, Pectin lyase-like"/>
    <property type="match status" value="1"/>
</dbReference>
<organism evidence="2 3">
    <name type="scientific">Haloarcula argentinensis</name>
    <dbReference type="NCBI Taxonomy" id="43776"/>
    <lineage>
        <taxon>Archaea</taxon>
        <taxon>Methanobacteriati</taxon>
        <taxon>Methanobacteriota</taxon>
        <taxon>Stenosarchaea group</taxon>
        <taxon>Halobacteria</taxon>
        <taxon>Halobacteriales</taxon>
        <taxon>Haloarculaceae</taxon>
        <taxon>Haloarcula</taxon>
    </lineage>
</organism>
<evidence type="ECO:0000256" key="1">
    <source>
        <dbReference type="SAM" id="MobiDB-lite"/>
    </source>
</evidence>
<dbReference type="SUPFAM" id="SSF51126">
    <property type="entry name" value="Pectin lyase-like"/>
    <property type="match status" value="1"/>
</dbReference>
<dbReference type="InterPro" id="IPR012334">
    <property type="entry name" value="Pectin_lyas_fold"/>
</dbReference>
<dbReference type="Proteomes" id="UP000641625">
    <property type="component" value="Unassembled WGS sequence"/>
</dbReference>
<dbReference type="AlphaFoldDB" id="A0A847UL36"/>
<protein>
    <submittedName>
        <fullName evidence="2">Uncharacterized protein</fullName>
    </submittedName>
</protein>
<feature type="region of interest" description="Disordered" evidence="1">
    <location>
        <begin position="1"/>
        <end position="20"/>
    </location>
</feature>
<dbReference type="InterPro" id="IPR011050">
    <property type="entry name" value="Pectin_lyase_fold/virulence"/>
</dbReference>
<dbReference type="RefSeq" id="WP_170097794.1">
    <property type="nucleotide sequence ID" value="NZ_WOWA01000007.1"/>
</dbReference>
<accession>A0A847UL36</accession>
<comment type="caution">
    <text evidence="2">The sequence shown here is derived from an EMBL/GenBank/DDBJ whole genome shotgun (WGS) entry which is preliminary data.</text>
</comment>